<evidence type="ECO:0000313" key="2">
    <source>
        <dbReference type="EMBL" id="SDC60331.1"/>
    </source>
</evidence>
<evidence type="ECO:0000313" key="3">
    <source>
        <dbReference type="EMBL" id="SET80854.1"/>
    </source>
</evidence>
<feature type="region of interest" description="Disordered" evidence="1">
    <location>
        <begin position="1"/>
        <end position="21"/>
    </location>
</feature>
<evidence type="ECO:0000256" key="1">
    <source>
        <dbReference type="SAM" id="MobiDB-lite"/>
    </source>
</evidence>
<dbReference type="AlphaFoldDB" id="A0A1I0HAS6"/>
<gene>
    <name evidence="3" type="ORF">SAMN04488694_11339</name>
    <name evidence="2" type="ORF">SAMN05192552_1005147</name>
</gene>
<protein>
    <submittedName>
        <fullName evidence="3">Uncharacterized protein</fullName>
    </submittedName>
</protein>
<proteinExistence type="predicted"/>
<reference evidence="3" key="2">
    <citation type="submission" date="2016-10" db="EMBL/GenBank/DDBJ databases">
        <authorList>
            <person name="de Groot N.N."/>
        </authorList>
    </citation>
    <scope>NUCLEOTIDE SEQUENCE [LARGE SCALE GENOMIC DNA]</scope>
    <source>
        <strain evidence="3">CDM_6</strain>
    </source>
</reference>
<organism evidence="3 4">
    <name type="scientific">Natrinema hispanicum</name>
    <dbReference type="NCBI Taxonomy" id="392421"/>
    <lineage>
        <taxon>Archaea</taxon>
        <taxon>Methanobacteriati</taxon>
        <taxon>Methanobacteriota</taxon>
        <taxon>Stenosarchaea group</taxon>
        <taxon>Halobacteria</taxon>
        <taxon>Halobacteriales</taxon>
        <taxon>Natrialbaceae</taxon>
        <taxon>Natrinema</taxon>
    </lineage>
</organism>
<reference evidence="4 5" key="1">
    <citation type="submission" date="2016-10" db="EMBL/GenBank/DDBJ databases">
        <authorList>
            <person name="Varghese N."/>
            <person name="Submissions S."/>
        </authorList>
    </citation>
    <scope>NUCLEOTIDE SEQUENCE [LARGE SCALE GENOMIC DNA]</scope>
    <source>
        <strain evidence="2 5">CDM_1</strain>
        <strain evidence="4">CDM_6</strain>
    </source>
</reference>
<accession>A0A1I0HAS6</accession>
<evidence type="ECO:0000313" key="5">
    <source>
        <dbReference type="Proteomes" id="UP000324021"/>
    </source>
</evidence>
<evidence type="ECO:0000313" key="4">
    <source>
        <dbReference type="Proteomes" id="UP000199320"/>
    </source>
</evidence>
<dbReference type="Proteomes" id="UP000199320">
    <property type="component" value="Unassembled WGS sequence"/>
</dbReference>
<keyword evidence="4" id="KW-1185">Reference proteome</keyword>
<name>A0A1I0HAS6_9EURY</name>
<dbReference type="EMBL" id="FMZP01000005">
    <property type="protein sequence ID" value="SDC60331.1"/>
    <property type="molecule type" value="Genomic_DNA"/>
</dbReference>
<dbReference type="RefSeq" id="WP_277613172.1">
    <property type="nucleotide sequence ID" value="NZ_FOIC01000013.1"/>
</dbReference>
<dbReference type="Proteomes" id="UP000324021">
    <property type="component" value="Unassembled WGS sequence"/>
</dbReference>
<dbReference type="EMBL" id="FOIC01000013">
    <property type="protein sequence ID" value="SET80854.1"/>
    <property type="molecule type" value="Genomic_DNA"/>
</dbReference>
<sequence length="41" mass="4501">MAKRAATQEGSTDEDQNSGKGKLRKAVEFILDVLDLIASFF</sequence>